<dbReference type="iPTMnet" id="Q8L873"/>
<evidence type="ECO:0000256" key="1">
    <source>
        <dbReference type="SAM" id="MobiDB-lite"/>
    </source>
</evidence>
<reference evidence="2" key="1">
    <citation type="journal article" date="2002" name="Plant Physiol.">
        <title>Cloning and sequencing of cDNAs for hypothetical genes from chromosome 2 of Arabidopsis.</title>
        <authorList>
            <person name="Xiao Y.-L."/>
            <person name="Malik M."/>
            <person name="Whitelaw C.A."/>
            <person name="Town C.D."/>
        </authorList>
    </citation>
    <scope>NUCLEOTIDE SEQUENCE</scope>
</reference>
<sequence length="164" mass="18140">MHALKDKVSQKLSNLFADSPSQSASPRYSNSDSPKARLNSSVGKSLSSYFSFVVPQSGNEEDSELCPPLPIRTESYECIENCKSANGQAKAGTFISIGEDKDCELRVSAKVEESGNDYFDGVKKMRELTESSVFITANLFEFLHASLPNIVRGCKWILLYRAVR</sequence>
<reference evidence="2" key="2">
    <citation type="submission" date="2002-05" db="EMBL/GenBank/DDBJ databases">
        <title>Reconstruction of cDNA sequences for hypothetical genes in Arabidopsis thaliana from 5' and 3' RACE products.</title>
        <authorList>
            <person name="Xiao Y."/>
            <person name="Malik M.K."/>
            <person name="Ishmael N."/>
            <person name="Kumar N."/>
            <person name="Redman J."/>
            <person name="Riedmuller S."/>
            <person name="Utterback T."/>
            <person name="Whitelaw C.A."/>
            <person name="Fraser C.M."/>
            <person name="Town C.D."/>
        </authorList>
    </citation>
    <scope>NUCLEOTIDE SEQUENCE</scope>
</reference>
<feature type="compositionally biased region" description="Polar residues" evidence="1">
    <location>
        <begin position="19"/>
        <end position="40"/>
    </location>
</feature>
<organism evidence="2">
    <name type="scientific">Arabidopsis thaliana</name>
    <name type="common">Mouse-ear cress</name>
    <dbReference type="NCBI Taxonomy" id="3702"/>
    <lineage>
        <taxon>Eukaryota</taxon>
        <taxon>Viridiplantae</taxon>
        <taxon>Streptophyta</taxon>
        <taxon>Embryophyta</taxon>
        <taxon>Tracheophyta</taxon>
        <taxon>Spermatophyta</taxon>
        <taxon>Magnoliopsida</taxon>
        <taxon>eudicotyledons</taxon>
        <taxon>Gunneridae</taxon>
        <taxon>Pentapetalae</taxon>
        <taxon>rosids</taxon>
        <taxon>malvids</taxon>
        <taxon>Brassicales</taxon>
        <taxon>Brassicaceae</taxon>
        <taxon>Camelineae</taxon>
        <taxon>Arabidopsis</taxon>
    </lineage>
</organism>
<feature type="region of interest" description="Disordered" evidence="1">
    <location>
        <begin position="14"/>
        <end position="40"/>
    </location>
</feature>
<evidence type="ECO:0000313" key="3">
    <source>
        <dbReference type="EMBL" id="AAX55108.1"/>
    </source>
</evidence>
<reference evidence="3" key="3">
    <citation type="submission" date="2005-03" db="EMBL/GenBank/DDBJ databases">
        <authorList>
            <person name="Underwood B.A."/>
            <person name="Xiao Y."/>
            <person name="Moskal W."/>
            <person name="Monaghan E."/>
            <person name="Wang W."/>
            <person name="Redman J."/>
            <person name="Wu H.C."/>
            <person name="Utterback T."/>
            <person name="Town C.D."/>
        </authorList>
    </citation>
    <scope>NUCLEOTIDE SEQUENCE</scope>
</reference>
<dbReference type="ExpressionAtlas" id="Q8L873">
    <property type="expression patterns" value="baseline and differential"/>
</dbReference>
<dbReference type="EMBL" id="AY116859">
    <property type="protein sequence ID" value="AAM96824.1"/>
    <property type="molecule type" value="mRNA"/>
</dbReference>
<gene>
    <name evidence="3" type="ordered locus">At2g05590</name>
    <name evidence="2" type="ordered locus">At2g05590/T20G20.6</name>
</gene>
<evidence type="ECO:0000313" key="2">
    <source>
        <dbReference type="EMBL" id="AAM96824.1"/>
    </source>
</evidence>
<proteinExistence type="evidence at transcript level"/>
<dbReference type="AlphaFoldDB" id="Q8L873"/>
<name>Q8L873_ARATH</name>
<protein>
    <submittedName>
        <fullName evidence="2">Uncharacterized protein At2g05590/T20G20.6</fullName>
    </submittedName>
</protein>
<accession>Q8L873</accession>
<dbReference type="EMBL" id="AY954782">
    <property type="protein sequence ID" value="AAX55108.1"/>
    <property type="molecule type" value="mRNA"/>
</dbReference>